<accession>A0A9P6CYM3</accession>
<comment type="caution">
    <text evidence="3">The sequence shown here is derived from an EMBL/GenBank/DDBJ whole genome shotgun (WGS) entry which is preliminary data.</text>
</comment>
<evidence type="ECO:0000256" key="1">
    <source>
        <dbReference type="SAM" id="MobiDB-lite"/>
    </source>
</evidence>
<dbReference type="Proteomes" id="UP000807469">
    <property type="component" value="Unassembled WGS sequence"/>
</dbReference>
<organism evidence="3 4">
    <name type="scientific">Pholiota conissans</name>
    <dbReference type="NCBI Taxonomy" id="109636"/>
    <lineage>
        <taxon>Eukaryota</taxon>
        <taxon>Fungi</taxon>
        <taxon>Dikarya</taxon>
        <taxon>Basidiomycota</taxon>
        <taxon>Agaricomycotina</taxon>
        <taxon>Agaricomycetes</taxon>
        <taxon>Agaricomycetidae</taxon>
        <taxon>Agaricales</taxon>
        <taxon>Agaricineae</taxon>
        <taxon>Strophariaceae</taxon>
        <taxon>Pholiota</taxon>
    </lineage>
</organism>
<name>A0A9P6CYM3_9AGAR</name>
<keyword evidence="4" id="KW-1185">Reference proteome</keyword>
<keyword evidence="2" id="KW-0732">Signal</keyword>
<evidence type="ECO:0000313" key="3">
    <source>
        <dbReference type="EMBL" id="KAF9484237.1"/>
    </source>
</evidence>
<feature type="region of interest" description="Disordered" evidence="1">
    <location>
        <begin position="172"/>
        <end position="192"/>
    </location>
</feature>
<evidence type="ECO:0000256" key="2">
    <source>
        <dbReference type="SAM" id="SignalP"/>
    </source>
</evidence>
<feature type="compositionally biased region" description="Basic residues" evidence="1">
    <location>
        <begin position="366"/>
        <end position="380"/>
    </location>
</feature>
<dbReference type="GO" id="GO:0008237">
    <property type="term" value="F:metallopeptidase activity"/>
    <property type="evidence" value="ECO:0007669"/>
    <property type="project" value="InterPro"/>
</dbReference>
<dbReference type="AlphaFoldDB" id="A0A9P6CYM3"/>
<reference evidence="3" key="1">
    <citation type="submission" date="2020-11" db="EMBL/GenBank/DDBJ databases">
        <authorList>
            <consortium name="DOE Joint Genome Institute"/>
            <person name="Ahrendt S."/>
            <person name="Riley R."/>
            <person name="Andreopoulos W."/>
            <person name="Labutti K."/>
            <person name="Pangilinan J."/>
            <person name="Ruiz-Duenas F.J."/>
            <person name="Barrasa J.M."/>
            <person name="Sanchez-Garcia M."/>
            <person name="Camarero S."/>
            <person name="Miyauchi S."/>
            <person name="Serrano A."/>
            <person name="Linde D."/>
            <person name="Babiker R."/>
            <person name="Drula E."/>
            <person name="Ayuso-Fernandez I."/>
            <person name="Pacheco R."/>
            <person name="Padilla G."/>
            <person name="Ferreira P."/>
            <person name="Barriuso J."/>
            <person name="Kellner H."/>
            <person name="Castanera R."/>
            <person name="Alfaro M."/>
            <person name="Ramirez L."/>
            <person name="Pisabarro A.G."/>
            <person name="Kuo A."/>
            <person name="Tritt A."/>
            <person name="Lipzen A."/>
            <person name="He G."/>
            <person name="Yan M."/>
            <person name="Ng V."/>
            <person name="Cullen D."/>
            <person name="Martin F."/>
            <person name="Rosso M.-N."/>
            <person name="Henrissat B."/>
            <person name="Hibbett D."/>
            <person name="Martinez A.T."/>
            <person name="Grigoriev I.V."/>
        </authorList>
    </citation>
    <scope>NUCLEOTIDE SEQUENCE</scope>
    <source>
        <strain evidence="3">CIRM-BRFM 674</strain>
    </source>
</reference>
<feature type="signal peptide" evidence="2">
    <location>
        <begin position="1"/>
        <end position="20"/>
    </location>
</feature>
<sequence length="380" mass="41276">MHSSSMRLIATFWLVGVALSAPLGIEYDKTAGLATAEQDNKARLDKATTDANAQIAKMRQGFEKYKTGDKKATELFETSFGKNADKNEVEKNIAALETNNIKAKLETQTFKKDEIASVPWKKKRKTTLILLLNLAGGGKDPLDDSGRAGTIIHEATHQLMKTGDDINKSGKVIKANDGSSKKSGNTGYTSNHNMHKTVADVKKDTGFSDVRDNTKNMHHNAESYALFASLCSQPGALRRRDLYIRALMEGDDEELYYLARDDNCKLPPDYFARKDAAAKAAAGQPSAGNVAASHDPKTAAAVHSPKEASTAHGYKEASPVHDAKTVHPNEKKVRNSHPASGGTKPAAGTHVEHKQPVHGGPQPHVNSHKTSPKMVKLRRR</sequence>
<dbReference type="InterPro" id="IPR024079">
    <property type="entry name" value="MetalloPept_cat_dom_sf"/>
</dbReference>
<dbReference type="EMBL" id="MU155145">
    <property type="protein sequence ID" value="KAF9484237.1"/>
    <property type="molecule type" value="Genomic_DNA"/>
</dbReference>
<proteinExistence type="predicted"/>
<protein>
    <recommendedName>
        <fullName evidence="5">Lysine-specific metallo-endopeptidase domain-containing protein</fullName>
    </recommendedName>
</protein>
<feature type="region of interest" description="Disordered" evidence="1">
    <location>
        <begin position="286"/>
        <end position="380"/>
    </location>
</feature>
<dbReference type="Gene3D" id="3.40.390.10">
    <property type="entry name" value="Collagenase (Catalytic Domain)"/>
    <property type="match status" value="1"/>
</dbReference>
<evidence type="ECO:0000313" key="4">
    <source>
        <dbReference type="Proteomes" id="UP000807469"/>
    </source>
</evidence>
<feature type="compositionally biased region" description="Polar residues" evidence="1">
    <location>
        <begin position="177"/>
        <end position="192"/>
    </location>
</feature>
<evidence type="ECO:0008006" key="5">
    <source>
        <dbReference type="Google" id="ProtNLM"/>
    </source>
</evidence>
<feature type="compositionally biased region" description="Basic and acidic residues" evidence="1">
    <location>
        <begin position="313"/>
        <end position="333"/>
    </location>
</feature>
<dbReference type="OrthoDB" id="3067737at2759"/>
<gene>
    <name evidence="3" type="ORF">BDN70DRAFT_928486</name>
</gene>
<feature type="chain" id="PRO_5040459781" description="Lysine-specific metallo-endopeptidase domain-containing protein" evidence="2">
    <location>
        <begin position="21"/>
        <end position="380"/>
    </location>
</feature>